<accession>A0A2G8RYG2</accession>
<dbReference type="PROSITE" id="PS51257">
    <property type="entry name" value="PROKAR_LIPOPROTEIN"/>
    <property type="match status" value="1"/>
</dbReference>
<name>A0A2G8RYG2_9APHY</name>
<dbReference type="Gene3D" id="1.20.120.1750">
    <property type="match status" value="1"/>
</dbReference>
<dbReference type="InterPro" id="IPR047546">
    <property type="entry name" value="Rcat_RBR_RNF216"/>
</dbReference>
<dbReference type="PANTHER" id="PTHR22770">
    <property type="entry name" value="UBIQUITIN CONJUGATING ENZYME 7 INTERACTING PROTEIN-RELATED"/>
    <property type="match status" value="1"/>
</dbReference>
<dbReference type="AlphaFoldDB" id="A0A2G8RYG2"/>
<dbReference type="EMBL" id="AYKW01000045">
    <property type="protein sequence ID" value="PIL26358.1"/>
    <property type="molecule type" value="Genomic_DNA"/>
</dbReference>
<dbReference type="Pfam" id="PF26200">
    <property type="entry name" value="Rcat_RNF216"/>
    <property type="match status" value="1"/>
</dbReference>
<dbReference type="PANTHER" id="PTHR22770:SF47">
    <property type="entry name" value="E3 UBIQUITIN-PROTEIN LIGASE RNF216"/>
    <property type="match status" value="1"/>
</dbReference>
<evidence type="ECO:0000256" key="2">
    <source>
        <dbReference type="ARBA" id="ARBA00022723"/>
    </source>
</evidence>
<evidence type="ECO:0000256" key="3">
    <source>
        <dbReference type="ARBA" id="ARBA00022771"/>
    </source>
</evidence>
<sequence length="231" mass="25593">MTRALMRNCPKCQKAFIKEMGCNKMTCPNCGTLSCYVCRKVINGYDHFNQQPPYTQKSDPNKCALWDTTGVEGRHSDEVTAAAKKALEEFKRAHPEMDDKDLHVDLLPPPPVAGPARGAPYVHVPPMGMPHAPPPPQPGLQELRRAHAAHAHAHAHMIARHRAQWDVLQDIPAPILQPPVFNVQVHINHNHNQPHAGPAYPPAAAMVAAAHPPVPVARPRTRRSARNRARR</sequence>
<reference evidence="6 7" key="1">
    <citation type="journal article" date="2015" name="Sci. Rep.">
        <title>Chromosome-level genome map provides insights into diverse defense mechanisms in the medicinal fungus Ganoderma sinense.</title>
        <authorList>
            <person name="Zhu Y."/>
            <person name="Xu J."/>
            <person name="Sun C."/>
            <person name="Zhou S."/>
            <person name="Xu H."/>
            <person name="Nelson D.R."/>
            <person name="Qian J."/>
            <person name="Song J."/>
            <person name="Luo H."/>
            <person name="Xiang L."/>
            <person name="Li Y."/>
            <person name="Xu Z."/>
            <person name="Ji A."/>
            <person name="Wang L."/>
            <person name="Lu S."/>
            <person name="Hayward A."/>
            <person name="Sun W."/>
            <person name="Li X."/>
            <person name="Schwartz D.C."/>
            <person name="Wang Y."/>
            <person name="Chen S."/>
        </authorList>
    </citation>
    <scope>NUCLEOTIDE SEQUENCE [LARGE SCALE GENOMIC DNA]</scope>
    <source>
        <strain evidence="6 7">ZZ0214-1</strain>
    </source>
</reference>
<dbReference type="OrthoDB" id="10009520at2759"/>
<dbReference type="GO" id="GO:0008270">
    <property type="term" value="F:zinc ion binding"/>
    <property type="evidence" value="ECO:0007669"/>
    <property type="project" value="UniProtKB-KW"/>
</dbReference>
<keyword evidence="3" id="KW-0863">Zinc-finger</keyword>
<evidence type="ECO:0000256" key="1">
    <source>
        <dbReference type="ARBA" id="ARBA00004906"/>
    </source>
</evidence>
<evidence type="ECO:0000313" key="7">
    <source>
        <dbReference type="Proteomes" id="UP000230002"/>
    </source>
</evidence>
<keyword evidence="4" id="KW-0833">Ubl conjugation pathway</keyword>
<comment type="caution">
    <text evidence="6">The sequence shown here is derived from an EMBL/GenBank/DDBJ whole genome shotgun (WGS) entry which is preliminary data.</text>
</comment>
<keyword evidence="2" id="KW-0479">Metal-binding</keyword>
<dbReference type="STRING" id="1077348.A0A2G8RYG2"/>
<comment type="pathway">
    <text evidence="1">Protein modification; protein ubiquitination.</text>
</comment>
<keyword evidence="5" id="KW-0862">Zinc</keyword>
<gene>
    <name evidence="6" type="ORF">GSI_12114</name>
</gene>
<dbReference type="SUPFAM" id="SSF57850">
    <property type="entry name" value="RING/U-box"/>
    <property type="match status" value="1"/>
</dbReference>
<evidence type="ECO:0000313" key="6">
    <source>
        <dbReference type="EMBL" id="PIL26358.1"/>
    </source>
</evidence>
<organism evidence="6 7">
    <name type="scientific">Ganoderma sinense ZZ0214-1</name>
    <dbReference type="NCBI Taxonomy" id="1077348"/>
    <lineage>
        <taxon>Eukaryota</taxon>
        <taxon>Fungi</taxon>
        <taxon>Dikarya</taxon>
        <taxon>Basidiomycota</taxon>
        <taxon>Agaricomycotina</taxon>
        <taxon>Agaricomycetes</taxon>
        <taxon>Polyporales</taxon>
        <taxon>Polyporaceae</taxon>
        <taxon>Ganoderma</taxon>
    </lineage>
</organism>
<evidence type="ECO:0000256" key="5">
    <source>
        <dbReference type="ARBA" id="ARBA00022833"/>
    </source>
</evidence>
<keyword evidence="7" id="KW-1185">Reference proteome</keyword>
<dbReference type="CDD" id="cd20353">
    <property type="entry name" value="Rcat_RBR_RNF216"/>
    <property type="match status" value="1"/>
</dbReference>
<protein>
    <submittedName>
        <fullName evidence="6">Uncharacterized protein</fullName>
    </submittedName>
</protein>
<dbReference type="InterPro" id="IPR051628">
    <property type="entry name" value="LUBAC_E3_Ligases"/>
</dbReference>
<evidence type="ECO:0000256" key="4">
    <source>
        <dbReference type="ARBA" id="ARBA00022786"/>
    </source>
</evidence>
<dbReference type="Proteomes" id="UP000230002">
    <property type="component" value="Unassembled WGS sequence"/>
</dbReference>
<proteinExistence type="predicted"/>